<comment type="catalytic activity">
    <reaction evidence="6">
        <text>xylitol + NADP(+) = D-xylose + NADPH + H(+)</text>
        <dbReference type="Rhea" id="RHEA:27445"/>
        <dbReference type="ChEBI" id="CHEBI:15378"/>
        <dbReference type="ChEBI" id="CHEBI:17151"/>
        <dbReference type="ChEBI" id="CHEBI:53455"/>
        <dbReference type="ChEBI" id="CHEBI:57783"/>
        <dbReference type="ChEBI" id="CHEBI:58349"/>
        <dbReference type="EC" id="1.1.1.307"/>
    </reaction>
</comment>
<dbReference type="Gene3D" id="3.20.20.100">
    <property type="entry name" value="NADP-dependent oxidoreductase domain"/>
    <property type="match status" value="1"/>
</dbReference>
<proteinExistence type="inferred from homology"/>
<feature type="domain" description="NADP-dependent oxidoreductase" evidence="11">
    <location>
        <begin position="22"/>
        <end position="271"/>
    </location>
</feature>
<dbReference type="SUPFAM" id="SSF51430">
    <property type="entry name" value="NAD(P)-linked oxidoreductase"/>
    <property type="match status" value="1"/>
</dbReference>
<comment type="caution">
    <text evidence="12">The sequence shown here is derived from an EMBL/GenBank/DDBJ whole genome shotgun (WGS) entry which is preliminary data.</text>
</comment>
<keyword evidence="4" id="KW-0560">Oxidoreductase</keyword>
<dbReference type="EMBL" id="AZGZ01000002">
    <property type="protein sequence ID" value="KZZ97085.1"/>
    <property type="molecule type" value="Genomic_DNA"/>
</dbReference>
<dbReference type="FunFam" id="3.20.20.100:FF:000002">
    <property type="entry name" value="2,5-diketo-D-gluconic acid reductase A"/>
    <property type="match status" value="1"/>
</dbReference>
<dbReference type="AlphaFoldDB" id="A0A168CWB6"/>
<dbReference type="PROSITE" id="PS00062">
    <property type="entry name" value="ALDOKETO_REDUCTASE_2"/>
    <property type="match status" value="1"/>
</dbReference>
<organism evidence="12 13">
    <name type="scientific">Ascosphaera apis ARSEF 7405</name>
    <dbReference type="NCBI Taxonomy" id="392613"/>
    <lineage>
        <taxon>Eukaryota</taxon>
        <taxon>Fungi</taxon>
        <taxon>Dikarya</taxon>
        <taxon>Ascomycota</taxon>
        <taxon>Pezizomycotina</taxon>
        <taxon>Eurotiomycetes</taxon>
        <taxon>Eurotiomycetidae</taxon>
        <taxon>Onygenales</taxon>
        <taxon>Ascosphaeraceae</taxon>
        <taxon>Ascosphaera</taxon>
    </lineage>
</organism>
<sequence>MAAIPEVKLNDGHSIPVIGYGTGTAWFKKDSSSAINRDLVESLKTAIKVGYKHLDGAEVYNTEPELGQAIKESGVPREQLFITTKVMHNVTDIPNALNMSLKKLGLDYVDLYLIHAPYFAKTDEELQQQWAEMEKVQASGKARSIGVSNFIQKDLEVVLKTAKVVPAINQLEYHPHLQRGDLIPFMQKHGIQPSAYGPLTPVTRVKGGPLDSVLPSIAEKYGVTSGDVLLRWSIEQGVVPVTTTSKESRMKEYARAATFTLTPDEVQKITEEGNKKHYRAFWTNKFDADDRS</sequence>
<protein>
    <recommendedName>
        <fullName evidence="2">D-xylose reductase [NAD(P)H]</fullName>
        <ecNumber evidence="2">1.1.1.307</ecNumber>
    </recommendedName>
</protein>
<keyword evidence="3" id="KW-0521">NADP</keyword>
<evidence type="ECO:0000313" key="13">
    <source>
        <dbReference type="Proteomes" id="UP000242877"/>
    </source>
</evidence>
<dbReference type="GO" id="GO:0016652">
    <property type="term" value="F:oxidoreductase activity, acting on NAD(P)H as acceptor"/>
    <property type="evidence" value="ECO:0007669"/>
    <property type="project" value="InterPro"/>
</dbReference>
<evidence type="ECO:0000256" key="5">
    <source>
        <dbReference type="ARBA" id="ARBA00025065"/>
    </source>
</evidence>
<evidence type="ECO:0000256" key="1">
    <source>
        <dbReference type="ARBA" id="ARBA00007905"/>
    </source>
</evidence>
<dbReference type="PIRSF" id="PIRSF000097">
    <property type="entry name" value="AKR"/>
    <property type="match status" value="1"/>
</dbReference>
<reference evidence="12 13" key="1">
    <citation type="journal article" date="2016" name="Genome Biol. Evol.">
        <title>Divergent and convergent evolution of fungal pathogenicity.</title>
        <authorList>
            <person name="Shang Y."/>
            <person name="Xiao G."/>
            <person name="Zheng P."/>
            <person name="Cen K."/>
            <person name="Zhan S."/>
            <person name="Wang C."/>
        </authorList>
    </citation>
    <scope>NUCLEOTIDE SEQUENCE [LARGE SCALE GENOMIC DNA]</scope>
    <source>
        <strain evidence="12 13">ARSEF 7405</strain>
    </source>
</reference>
<keyword evidence="13" id="KW-1185">Reference proteome</keyword>
<evidence type="ECO:0000256" key="9">
    <source>
        <dbReference type="PIRSR" id="PIRSR000097-2"/>
    </source>
</evidence>
<evidence type="ECO:0000256" key="3">
    <source>
        <dbReference type="ARBA" id="ARBA00022857"/>
    </source>
</evidence>
<dbReference type="PANTHER" id="PTHR43827:SF3">
    <property type="entry name" value="NADP-DEPENDENT OXIDOREDUCTASE DOMAIN-CONTAINING PROTEIN"/>
    <property type="match status" value="1"/>
</dbReference>
<dbReference type="PRINTS" id="PR00069">
    <property type="entry name" value="ALDKETRDTASE"/>
</dbReference>
<dbReference type="Proteomes" id="UP000242877">
    <property type="component" value="Unassembled WGS sequence"/>
</dbReference>
<comment type="function">
    <text evidence="5">Catalyzes the initial reaction in the xylose utilization pathway by reducing D-xylose into xylitol. Xylose is a major component of hemicelluloses such as xylan. Most fungi utilize D-xylose via three enzymatic reactions, xylose reductase (XR), xylitol dehydrogenase (XDH), and xylulokinase, to form xylulose 5-phosphate, which enters pentose phosphate pathway.</text>
</comment>
<gene>
    <name evidence="12" type="ORF">AAP_00728</name>
</gene>
<feature type="binding site" evidence="9">
    <location>
        <position position="115"/>
    </location>
    <ligand>
        <name>substrate</name>
    </ligand>
</feature>
<feature type="site" description="Lowers pKa of active site Tyr" evidence="10">
    <location>
        <position position="85"/>
    </location>
</feature>
<dbReference type="OrthoDB" id="416253at2759"/>
<feature type="active site" description="Proton donor" evidence="8">
    <location>
        <position position="60"/>
    </location>
</feature>
<dbReference type="EC" id="1.1.1.307" evidence="2"/>
<dbReference type="InterPro" id="IPR044494">
    <property type="entry name" value="AKR3C2/3"/>
</dbReference>
<evidence type="ECO:0000256" key="6">
    <source>
        <dbReference type="ARBA" id="ARBA00047534"/>
    </source>
</evidence>
<comment type="catalytic activity">
    <reaction evidence="7">
        <text>xylitol + NAD(+) = D-xylose + NADH + H(+)</text>
        <dbReference type="Rhea" id="RHEA:27441"/>
        <dbReference type="ChEBI" id="CHEBI:15378"/>
        <dbReference type="ChEBI" id="CHEBI:17151"/>
        <dbReference type="ChEBI" id="CHEBI:53455"/>
        <dbReference type="ChEBI" id="CHEBI:57540"/>
        <dbReference type="ChEBI" id="CHEBI:57945"/>
        <dbReference type="EC" id="1.1.1.307"/>
    </reaction>
</comment>
<evidence type="ECO:0000259" key="11">
    <source>
        <dbReference type="Pfam" id="PF00248"/>
    </source>
</evidence>
<dbReference type="GO" id="GO:0016616">
    <property type="term" value="F:oxidoreductase activity, acting on the CH-OH group of donors, NAD or NADP as acceptor"/>
    <property type="evidence" value="ECO:0007669"/>
    <property type="project" value="UniProtKB-ARBA"/>
</dbReference>
<dbReference type="InterPro" id="IPR023210">
    <property type="entry name" value="NADP_OxRdtase_dom"/>
</dbReference>
<dbReference type="VEuPathDB" id="FungiDB:AAP_00728"/>
<evidence type="ECO:0000256" key="10">
    <source>
        <dbReference type="PIRSR" id="PIRSR000097-3"/>
    </source>
</evidence>
<evidence type="ECO:0000256" key="8">
    <source>
        <dbReference type="PIRSR" id="PIRSR000097-1"/>
    </source>
</evidence>
<evidence type="ECO:0000256" key="2">
    <source>
        <dbReference type="ARBA" id="ARBA00012845"/>
    </source>
</evidence>
<dbReference type="Pfam" id="PF00248">
    <property type="entry name" value="Aldo_ket_red"/>
    <property type="match status" value="1"/>
</dbReference>
<comment type="similarity">
    <text evidence="1">Belongs to the aldo/keto reductase family.</text>
</comment>
<evidence type="ECO:0000256" key="7">
    <source>
        <dbReference type="ARBA" id="ARBA00049485"/>
    </source>
</evidence>
<name>A0A168CWB6_9EURO</name>
<dbReference type="InterPro" id="IPR020471">
    <property type="entry name" value="AKR"/>
</dbReference>
<evidence type="ECO:0000313" key="12">
    <source>
        <dbReference type="EMBL" id="KZZ97085.1"/>
    </source>
</evidence>
<accession>A0A168CWB6</accession>
<dbReference type="PANTHER" id="PTHR43827">
    <property type="entry name" value="2,5-DIKETO-D-GLUCONIC ACID REDUCTASE"/>
    <property type="match status" value="1"/>
</dbReference>
<evidence type="ECO:0000256" key="4">
    <source>
        <dbReference type="ARBA" id="ARBA00023002"/>
    </source>
</evidence>
<dbReference type="InterPro" id="IPR018170">
    <property type="entry name" value="Aldo/ket_reductase_CS"/>
</dbReference>
<dbReference type="CDD" id="cd19120">
    <property type="entry name" value="AKR_AKR3C2-3"/>
    <property type="match status" value="1"/>
</dbReference>
<dbReference type="InterPro" id="IPR036812">
    <property type="entry name" value="NAD(P)_OxRdtase_dom_sf"/>
</dbReference>